<evidence type="ECO:0000313" key="6">
    <source>
        <dbReference type="EMBL" id="OUE01670.1"/>
    </source>
</evidence>
<dbReference type="PANTHER" id="PTHR43077">
    <property type="entry name" value="TRANSPORT PERMEASE YVFS-RELATED"/>
    <property type="match status" value="1"/>
</dbReference>
<keyword evidence="2 5" id="KW-0812">Transmembrane</keyword>
<keyword evidence="7" id="KW-1185">Reference proteome</keyword>
<keyword evidence="3 5" id="KW-1133">Transmembrane helix</keyword>
<accession>A0A251XGZ6</accession>
<dbReference type="AlphaFoldDB" id="A0A251XGZ6"/>
<evidence type="ECO:0000256" key="3">
    <source>
        <dbReference type="ARBA" id="ARBA00022989"/>
    </source>
</evidence>
<comment type="caution">
    <text evidence="6">The sequence shown here is derived from an EMBL/GenBank/DDBJ whole genome shotgun (WGS) entry which is preliminary data.</text>
</comment>
<feature type="transmembrane region" description="Helical" evidence="5">
    <location>
        <begin position="21"/>
        <end position="46"/>
    </location>
</feature>
<dbReference type="GO" id="GO:0016020">
    <property type="term" value="C:membrane"/>
    <property type="evidence" value="ECO:0007669"/>
    <property type="project" value="UniProtKB-SubCell"/>
</dbReference>
<protein>
    <submittedName>
        <fullName evidence="6">Uncharacterized protein</fullName>
    </submittedName>
</protein>
<sequence>MTAAAFTAIHYLLRQAFGRAGLVASLILLAIQAAAMGGVIPLQLVAAPFQAISPFLPLTYAASGMQAIIAGGARAWHGARRACSRCSCCSASPCRTS</sequence>
<gene>
    <name evidence="6" type="ORF">CMMCAS07_15285</name>
</gene>
<reference evidence="6 7" key="1">
    <citation type="submission" date="2016-08" db="EMBL/GenBank/DDBJ databases">
        <title>Genome sequence of Clavibacter michiganensis subsp. michiganensis strain CASJ007.</title>
        <authorList>
            <person name="Thapa S.P."/>
            <person name="Coaker G."/>
        </authorList>
    </citation>
    <scope>NUCLEOTIDE SEQUENCE [LARGE SCALE GENOMIC DNA]</scope>
    <source>
        <strain evidence="6">CASJ007</strain>
    </source>
</reference>
<evidence type="ECO:0000256" key="5">
    <source>
        <dbReference type="SAM" id="Phobius"/>
    </source>
</evidence>
<dbReference type="EMBL" id="MDHH01000003">
    <property type="protein sequence ID" value="OUE01670.1"/>
    <property type="molecule type" value="Genomic_DNA"/>
</dbReference>
<dbReference type="InterPro" id="IPR051328">
    <property type="entry name" value="T7SS_ABC-Transporter"/>
</dbReference>
<evidence type="ECO:0000256" key="1">
    <source>
        <dbReference type="ARBA" id="ARBA00004141"/>
    </source>
</evidence>
<feature type="transmembrane region" description="Helical" evidence="5">
    <location>
        <begin position="58"/>
        <end position="76"/>
    </location>
</feature>
<proteinExistence type="predicted"/>
<organism evidence="6 7">
    <name type="scientific">Clavibacter michiganensis subsp. michiganensis</name>
    <dbReference type="NCBI Taxonomy" id="33013"/>
    <lineage>
        <taxon>Bacteria</taxon>
        <taxon>Bacillati</taxon>
        <taxon>Actinomycetota</taxon>
        <taxon>Actinomycetes</taxon>
        <taxon>Micrococcales</taxon>
        <taxon>Microbacteriaceae</taxon>
        <taxon>Clavibacter</taxon>
    </lineage>
</organism>
<dbReference type="Proteomes" id="UP000195062">
    <property type="component" value="Unassembled WGS sequence"/>
</dbReference>
<name>A0A251XGZ6_CLAMM</name>
<evidence type="ECO:0000313" key="7">
    <source>
        <dbReference type="Proteomes" id="UP000195062"/>
    </source>
</evidence>
<keyword evidence="4 5" id="KW-0472">Membrane</keyword>
<evidence type="ECO:0000256" key="2">
    <source>
        <dbReference type="ARBA" id="ARBA00022692"/>
    </source>
</evidence>
<dbReference type="PANTHER" id="PTHR43077:SF10">
    <property type="entry name" value="TRANSPORT PERMEASE PROTEIN"/>
    <property type="match status" value="1"/>
</dbReference>
<evidence type="ECO:0000256" key="4">
    <source>
        <dbReference type="ARBA" id="ARBA00023136"/>
    </source>
</evidence>
<comment type="subcellular location">
    <subcellularLocation>
        <location evidence="1">Membrane</location>
        <topology evidence="1">Multi-pass membrane protein</topology>
    </subcellularLocation>
</comment>